<feature type="region of interest" description="Disordered" evidence="1">
    <location>
        <begin position="124"/>
        <end position="145"/>
    </location>
</feature>
<dbReference type="KEGG" id="rhy:RD110_08945"/>
<proteinExistence type="predicted"/>
<dbReference type="SUPFAM" id="SSF89872">
    <property type="entry name" value="Inhibitor of vertebrate lysozyme, Ivy"/>
    <property type="match status" value="1"/>
</dbReference>
<dbReference type="Gene3D" id="3.40.1420.10">
    <property type="entry name" value="Inhibitor of vertebrate lysozyme"/>
    <property type="match status" value="1"/>
</dbReference>
<organism evidence="2 3">
    <name type="scientific">Rhodoferax koreensis</name>
    <dbReference type="NCBI Taxonomy" id="1842727"/>
    <lineage>
        <taxon>Bacteria</taxon>
        <taxon>Pseudomonadati</taxon>
        <taxon>Pseudomonadota</taxon>
        <taxon>Betaproteobacteria</taxon>
        <taxon>Burkholderiales</taxon>
        <taxon>Comamonadaceae</taxon>
        <taxon>Rhodoferax</taxon>
    </lineage>
</organism>
<evidence type="ECO:0000313" key="3">
    <source>
        <dbReference type="Proteomes" id="UP000186609"/>
    </source>
</evidence>
<dbReference type="AlphaFoldDB" id="A0A1P8JU82"/>
<dbReference type="InterPro" id="IPR036501">
    <property type="entry name" value="Inhibitor_vert_lysozyme_sf"/>
</dbReference>
<reference evidence="2 3" key="1">
    <citation type="submission" date="2017-01" db="EMBL/GenBank/DDBJ databases">
        <authorList>
            <person name="Mah S.A."/>
            <person name="Swanson W.J."/>
            <person name="Moy G.W."/>
            <person name="Vacquier V.D."/>
        </authorList>
    </citation>
    <scope>NUCLEOTIDE SEQUENCE [LARGE SCALE GENOMIC DNA]</scope>
    <source>
        <strain evidence="2 3">DCY110</strain>
    </source>
</reference>
<protein>
    <recommendedName>
        <fullName evidence="4">Lysozyme inhibitor</fullName>
    </recommendedName>
</protein>
<accession>A0A1P8JU82</accession>
<dbReference type="STRING" id="1842727.RD110_08945"/>
<keyword evidence="3" id="KW-1185">Reference proteome</keyword>
<evidence type="ECO:0008006" key="4">
    <source>
        <dbReference type="Google" id="ProtNLM"/>
    </source>
</evidence>
<evidence type="ECO:0000256" key="1">
    <source>
        <dbReference type="SAM" id="MobiDB-lite"/>
    </source>
</evidence>
<evidence type="ECO:0000313" key="2">
    <source>
        <dbReference type="EMBL" id="APW37303.1"/>
    </source>
</evidence>
<gene>
    <name evidence="2" type="ORF">RD110_08945</name>
</gene>
<sequence length="262" mass="28792">MAACVGSSQAQERLKPDLLRQYGGVYSSACDKLEAPRLRVLPDALVVQHAGKRMTGRQPQSAYVYYGKTAPPQFRVGLMSRAPNGGALDFIVFVDRRGPYISVLGDKLVQAELGKTVTNPRYRRCEDPLTQPTARATPSVPAQDEPVSDAEKMLLDPQFRAAHLRALGPLAKERWLARLEGPRPPTRQVRLEGVDYTLVAVCKPHDCADHNSVLLYGTNIASEQVAVFGKVVQDGKSTLVGEPPPVVAAALDRIWATEWRRK</sequence>
<dbReference type="Pfam" id="PF08816">
    <property type="entry name" value="Ivy"/>
    <property type="match status" value="1"/>
</dbReference>
<dbReference type="Proteomes" id="UP000186609">
    <property type="component" value="Chromosome"/>
</dbReference>
<name>A0A1P8JU82_9BURK</name>
<dbReference type="EMBL" id="CP019236">
    <property type="protein sequence ID" value="APW37303.1"/>
    <property type="molecule type" value="Genomic_DNA"/>
</dbReference>